<protein>
    <submittedName>
        <fullName evidence="1">Uncharacterized protein</fullName>
    </submittedName>
</protein>
<dbReference type="EMBL" id="LAZR01009536">
    <property type="protein sequence ID" value="KKM72035.1"/>
    <property type="molecule type" value="Genomic_DNA"/>
</dbReference>
<proteinExistence type="predicted"/>
<sequence>MTFSVKLMIRKERKIQRALGTEDGMSPTIWYRIKWFWWSHVTIHTYKWTKDTFYQWLAFKLPKKLVYHCTIRIWAHATQCSSGRTEIAGETTMDNALKRWEKEKRV</sequence>
<evidence type="ECO:0000313" key="1">
    <source>
        <dbReference type="EMBL" id="KKM72035.1"/>
    </source>
</evidence>
<comment type="caution">
    <text evidence="1">The sequence shown here is derived from an EMBL/GenBank/DDBJ whole genome shotgun (WGS) entry which is preliminary data.</text>
</comment>
<name>A0A0F9M5U7_9ZZZZ</name>
<reference evidence="1" key="1">
    <citation type="journal article" date="2015" name="Nature">
        <title>Complex archaea that bridge the gap between prokaryotes and eukaryotes.</title>
        <authorList>
            <person name="Spang A."/>
            <person name="Saw J.H."/>
            <person name="Jorgensen S.L."/>
            <person name="Zaremba-Niedzwiedzka K."/>
            <person name="Martijn J."/>
            <person name="Lind A.E."/>
            <person name="van Eijk R."/>
            <person name="Schleper C."/>
            <person name="Guy L."/>
            <person name="Ettema T.J."/>
        </authorList>
    </citation>
    <scope>NUCLEOTIDE SEQUENCE</scope>
</reference>
<gene>
    <name evidence="1" type="ORF">LCGC14_1424570</name>
</gene>
<dbReference type="AlphaFoldDB" id="A0A0F9M5U7"/>
<accession>A0A0F9M5U7</accession>
<organism evidence="1">
    <name type="scientific">marine sediment metagenome</name>
    <dbReference type="NCBI Taxonomy" id="412755"/>
    <lineage>
        <taxon>unclassified sequences</taxon>
        <taxon>metagenomes</taxon>
        <taxon>ecological metagenomes</taxon>
    </lineage>
</organism>